<accession>A0ABX8A9U3</accession>
<name>A0ABX8A9U3_9BRAD</name>
<evidence type="ECO:0000313" key="3">
    <source>
        <dbReference type="Proteomes" id="UP000682843"/>
    </source>
</evidence>
<evidence type="ECO:0000313" key="2">
    <source>
        <dbReference type="EMBL" id="QUS40516.1"/>
    </source>
</evidence>
<proteinExistence type="predicted"/>
<reference evidence="2 3" key="1">
    <citation type="submission" date="2019-02" db="EMBL/GenBank/DDBJ databases">
        <title>Emended description of the genus Rhodopseudomonas and description of Rhodopseudomonas albus sp. nov., a non-phototrophic, heavy-metal-tolerant bacterium isolated from garden soil.</title>
        <authorList>
            <person name="Bao Z."/>
            <person name="Cao W.W."/>
            <person name="Sato Y."/>
            <person name="Nishizawa T."/>
            <person name="Zhao J."/>
            <person name="Guo Y."/>
            <person name="Ohta H."/>
        </authorList>
    </citation>
    <scope>NUCLEOTIDE SEQUENCE [LARGE SCALE GENOMIC DNA]</scope>
    <source>
        <strain evidence="2 3">SK50-23</strain>
    </source>
</reference>
<keyword evidence="3" id="KW-1185">Reference proteome</keyword>
<evidence type="ECO:0008006" key="4">
    <source>
        <dbReference type="Google" id="ProtNLM"/>
    </source>
</evidence>
<sequence length="189" mass="20954">MDGYQFTAALVGSLAWPAVVVVLLYLLRKQITGLAERLKELSLPGGMKATFEKELQVGREIVEQIPVAPAPQLAPPAPEEDNKLHRLAIEAPDGAIVLAYIELEKTLRDVAIKLGMGSKVTNQRSVMEELVKRNLISRDASRLFDSLRRARNSAAHSVSDQQVTTQEALEYIRQVDLFVQLLNLAQTQL</sequence>
<feature type="transmembrane region" description="Helical" evidence="1">
    <location>
        <begin position="6"/>
        <end position="27"/>
    </location>
</feature>
<dbReference type="Proteomes" id="UP000682843">
    <property type="component" value="Chromosome"/>
</dbReference>
<evidence type="ECO:0000256" key="1">
    <source>
        <dbReference type="SAM" id="Phobius"/>
    </source>
</evidence>
<keyword evidence="1" id="KW-0812">Transmembrane</keyword>
<dbReference type="EMBL" id="CP036498">
    <property type="protein sequence ID" value="QUS40516.1"/>
    <property type="molecule type" value="Genomic_DNA"/>
</dbReference>
<gene>
    <name evidence="2" type="ORF">RPMA_18010</name>
</gene>
<keyword evidence="1" id="KW-1133">Transmembrane helix</keyword>
<protein>
    <recommendedName>
        <fullName evidence="4">DUF4145 domain-containing protein</fullName>
    </recommendedName>
</protein>
<keyword evidence="1" id="KW-0472">Membrane</keyword>
<organism evidence="2 3">
    <name type="scientific">Tardiphaga alba</name>
    <dbReference type="NCBI Taxonomy" id="340268"/>
    <lineage>
        <taxon>Bacteria</taxon>
        <taxon>Pseudomonadati</taxon>
        <taxon>Pseudomonadota</taxon>
        <taxon>Alphaproteobacteria</taxon>
        <taxon>Hyphomicrobiales</taxon>
        <taxon>Nitrobacteraceae</taxon>
        <taxon>Tardiphaga</taxon>
    </lineage>
</organism>
<dbReference type="RefSeq" id="WP_211909100.1">
    <property type="nucleotide sequence ID" value="NZ_CP036498.1"/>
</dbReference>